<reference evidence="1 2" key="1">
    <citation type="submission" date="2016-02" db="EMBL/GenBank/DDBJ databases">
        <title>Genome sequence of Halalkalicoccus paucihalophilus DSM 24557.</title>
        <authorList>
            <person name="Poehlein A."/>
            <person name="Daniel R."/>
        </authorList>
    </citation>
    <scope>NUCLEOTIDE SEQUENCE [LARGE SCALE GENOMIC DNA]</scope>
    <source>
        <strain evidence="1 2">DSM 24557</strain>
    </source>
</reference>
<keyword evidence="2" id="KW-1185">Reference proteome</keyword>
<comment type="caution">
    <text evidence="1">The sequence shown here is derived from an EMBL/GenBank/DDBJ whole genome shotgun (WGS) entry which is preliminary data.</text>
</comment>
<protein>
    <submittedName>
        <fullName evidence="1">Uncharacterized protein</fullName>
    </submittedName>
</protein>
<name>A0A151A8Z0_9EURY</name>
<evidence type="ECO:0000313" key="1">
    <source>
        <dbReference type="EMBL" id="KYH24168.1"/>
    </source>
</evidence>
<dbReference type="PATRIC" id="fig|1008153.3.peg.4061"/>
<evidence type="ECO:0000313" key="2">
    <source>
        <dbReference type="Proteomes" id="UP000075321"/>
    </source>
</evidence>
<proteinExistence type="predicted"/>
<gene>
    <name evidence="1" type="ORF">HAPAU_38110</name>
</gene>
<dbReference type="Proteomes" id="UP000075321">
    <property type="component" value="Unassembled WGS sequence"/>
</dbReference>
<dbReference type="EMBL" id="LTAZ01000016">
    <property type="protein sequence ID" value="KYH24168.1"/>
    <property type="molecule type" value="Genomic_DNA"/>
</dbReference>
<organism evidence="1 2">
    <name type="scientific">Halalkalicoccus paucihalophilus</name>
    <dbReference type="NCBI Taxonomy" id="1008153"/>
    <lineage>
        <taxon>Archaea</taxon>
        <taxon>Methanobacteriati</taxon>
        <taxon>Methanobacteriota</taxon>
        <taxon>Stenosarchaea group</taxon>
        <taxon>Halobacteria</taxon>
        <taxon>Halobacteriales</taxon>
        <taxon>Halococcaceae</taxon>
        <taxon>Halalkalicoccus</taxon>
    </lineage>
</organism>
<dbReference type="AlphaFoldDB" id="A0A151A8Z0"/>
<accession>A0A151A8Z0</accession>
<sequence>MISMRNRRNQTFQTIYFAFAGAPIGGLTSHDAVYFKFRLQIGLVDEFDHSADSLAIGPELFFVHGNIPHQT</sequence>